<gene>
    <name evidence="1" type="ORF">LCGC14_0071680</name>
</gene>
<organism evidence="1">
    <name type="scientific">marine sediment metagenome</name>
    <dbReference type="NCBI Taxonomy" id="412755"/>
    <lineage>
        <taxon>unclassified sequences</taxon>
        <taxon>metagenomes</taxon>
        <taxon>ecological metagenomes</taxon>
    </lineage>
</organism>
<name>A0A0F9YND8_9ZZZZ</name>
<accession>A0A0F9YND8</accession>
<evidence type="ECO:0000313" key="1">
    <source>
        <dbReference type="EMBL" id="KKO06154.1"/>
    </source>
</evidence>
<dbReference type="PROSITE" id="PS51257">
    <property type="entry name" value="PROKAR_LIPOPROTEIN"/>
    <property type="match status" value="1"/>
</dbReference>
<sequence>MKNLKKIVFSIVLIIAATSCNKSDANKCVACNIEGVEICEEEAGKIRIYSDGEPIGDLLTLRSDLEFNDAAEQLCAEFEREFGTSNCYECSGPNVEEFPVCQDGDEITVNGAIIDGFEGQSLETVVSLLEQNSTDEEVFRELTCQRN</sequence>
<dbReference type="AlphaFoldDB" id="A0A0F9YND8"/>
<protein>
    <submittedName>
        <fullName evidence="1">Uncharacterized protein</fullName>
    </submittedName>
</protein>
<proteinExistence type="predicted"/>
<reference evidence="1" key="1">
    <citation type="journal article" date="2015" name="Nature">
        <title>Complex archaea that bridge the gap between prokaryotes and eukaryotes.</title>
        <authorList>
            <person name="Spang A."/>
            <person name="Saw J.H."/>
            <person name="Jorgensen S.L."/>
            <person name="Zaremba-Niedzwiedzka K."/>
            <person name="Martijn J."/>
            <person name="Lind A.E."/>
            <person name="van Eijk R."/>
            <person name="Schleper C."/>
            <person name="Guy L."/>
            <person name="Ettema T.J."/>
        </authorList>
    </citation>
    <scope>NUCLEOTIDE SEQUENCE</scope>
</reference>
<comment type="caution">
    <text evidence="1">The sequence shown here is derived from an EMBL/GenBank/DDBJ whole genome shotgun (WGS) entry which is preliminary data.</text>
</comment>
<dbReference type="EMBL" id="LAZR01000017">
    <property type="protein sequence ID" value="KKO06154.1"/>
    <property type="molecule type" value="Genomic_DNA"/>
</dbReference>